<dbReference type="RefSeq" id="WP_183334034.1">
    <property type="nucleotide sequence ID" value="NZ_JACHZF010000033.1"/>
</dbReference>
<protein>
    <submittedName>
        <fullName evidence="1">Uncharacterized protein</fullName>
    </submittedName>
</protein>
<dbReference type="AlphaFoldDB" id="A0A7W5PC70"/>
<evidence type="ECO:0000313" key="2">
    <source>
        <dbReference type="Proteomes" id="UP000553442"/>
    </source>
</evidence>
<sequence>MIKGLLWCFAVLALQLGLLRYVDIRVAAMPRLGDGPAIEPPVEPAAVNAEASRLDA</sequence>
<name>A0A7W5PC70_9GAMM</name>
<keyword evidence="2" id="KW-1185">Reference proteome</keyword>
<evidence type="ECO:0000313" key="1">
    <source>
        <dbReference type="EMBL" id="MBB3332465.1"/>
    </source>
</evidence>
<comment type="caution">
    <text evidence="1">The sequence shown here is derived from an EMBL/GenBank/DDBJ whole genome shotgun (WGS) entry which is preliminary data.</text>
</comment>
<organism evidence="1 2">
    <name type="scientific">Halomonas campaniensis</name>
    <dbReference type="NCBI Taxonomy" id="213554"/>
    <lineage>
        <taxon>Bacteria</taxon>
        <taxon>Pseudomonadati</taxon>
        <taxon>Pseudomonadota</taxon>
        <taxon>Gammaproteobacteria</taxon>
        <taxon>Oceanospirillales</taxon>
        <taxon>Halomonadaceae</taxon>
        <taxon>Halomonas</taxon>
    </lineage>
</organism>
<proteinExistence type="predicted"/>
<dbReference type="EMBL" id="JACHZF010000033">
    <property type="protein sequence ID" value="MBB3332465.1"/>
    <property type="molecule type" value="Genomic_DNA"/>
</dbReference>
<gene>
    <name evidence="1" type="ORF">BDK63_003359</name>
</gene>
<dbReference type="Proteomes" id="UP000553442">
    <property type="component" value="Unassembled WGS sequence"/>
</dbReference>
<reference evidence="1 2" key="1">
    <citation type="submission" date="2020-08" db="EMBL/GenBank/DDBJ databases">
        <title>Genomic Encyclopedia of Archaeal and Bacterial Type Strains, Phase II (KMG-II): from individual species to whole genera.</title>
        <authorList>
            <person name="Goeker M."/>
        </authorList>
    </citation>
    <scope>NUCLEOTIDE SEQUENCE [LARGE SCALE GENOMIC DNA]</scope>
    <source>
        <strain evidence="1 2">5AG</strain>
    </source>
</reference>
<accession>A0A7W5PC70</accession>